<dbReference type="Gene3D" id="1.10.555.10">
    <property type="entry name" value="Rho GTPase activation protein"/>
    <property type="match status" value="1"/>
</dbReference>
<dbReference type="GO" id="GO:0007264">
    <property type="term" value="P:small GTPase-mediated signal transduction"/>
    <property type="evidence" value="ECO:0007669"/>
    <property type="project" value="TreeGrafter"/>
</dbReference>
<reference evidence="2" key="1">
    <citation type="submission" date="2015-07" db="EMBL/GenBank/DDBJ databases">
        <title>Adaptation to a free-living lifestyle via gene acquisitions in the diplomonad Trepomonas sp. PC1.</title>
        <authorList>
            <person name="Xu F."/>
            <person name="Jerlstrom-Hultqvist J."/>
            <person name="Kolisko M."/>
            <person name="Simpson A.G.B."/>
            <person name="Roger A.J."/>
            <person name="Svard S.G."/>
            <person name="Andersson J.O."/>
        </authorList>
    </citation>
    <scope>NUCLEOTIDE SEQUENCE</scope>
    <source>
        <strain evidence="2">PC1</strain>
    </source>
</reference>
<dbReference type="InterPro" id="IPR000198">
    <property type="entry name" value="RhoGAP_dom"/>
</dbReference>
<dbReference type="GO" id="GO:0005096">
    <property type="term" value="F:GTPase activator activity"/>
    <property type="evidence" value="ECO:0007669"/>
    <property type="project" value="TreeGrafter"/>
</dbReference>
<dbReference type="SMART" id="SM00324">
    <property type="entry name" value="RhoGAP"/>
    <property type="match status" value="1"/>
</dbReference>
<dbReference type="CDD" id="cd00159">
    <property type="entry name" value="RhoGAP"/>
    <property type="match status" value="1"/>
</dbReference>
<evidence type="ECO:0000259" key="1">
    <source>
        <dbReference type="PROSITE" id="PS50238"/>
    </source>
</evidence>
<dbReference type="InterPro" id="IPR008936">
    <property type="entry name" value="Rho_GTPase_activation_prot"/>
</dbReference>
<dbReference type="AlphaFoldDB" id="A0A146K1Q2"/>
<proteinExistence type="predicted"/>
<organism evidence="2">
    <name type="scientific">Trepomonas sp. PC1</name>
    <dbReference type="NCBI Taxonomy" id="1076344"/>
    <lineage>
        <taxon>Eukaryota</taxon>
        <taxon>Metamonada</taxon>
        <taxon>Diplomonadida</taxon>
        <taxon>Hexamitidae</taxon>
        <taxon>Hexamitinae</taxon>
        <taxon>Trepomonas</taxon>
    </lineage>
</organism>
<dbReference type="PANTHER" id="PTHR45808:SF2">
    <property type="entry name" value="RHO GTPASE-ACTIVATING PROTEIN 68F"/>
    <property type="match status" value="1"/>
</dbReference>
<dbReference type="SUPFAM" id="SSF48350">
    <property type="entry name" value="GTPase activation domain, GAP"/>
    <property type="match status" value="1"/>
</dbReference>
<sequence>KCIRKFNKNLVYYKCALNFIDINVNDIFVVQEQSDNKKWFKGHLLKESFEEFVPCSCLEPIPHYFGKSFAFYFSEEQGENFFIRELMQKILEKADSEGIFRIPGNDQLLQQIYHDFQKYKLLQQQLTVHDNCSLLKRFLSELPYKLVYSQIIQKMYLKLQHNDFCLTELYGLSEPDFTAFTELMHFLHQLTQFNNKMTAKTYAQLLSMHLFQQSDKSELVCAKMIENWPDISLQLQKPKETVENKQFTIQKSVKAENDFQKSVFKNEKVFVVKTERGKTQIELENGIRTWVDL</sequence>
<evidence type="ECO:0000313" key="2">
    <source>
        <dbReference type="EMBL" id="JAP90667.1"/>
    </source>
</evidence>
<dbReference type="EMBL" id="GDID01005939">
    <property type="protein sequence ID" value="JAP90667.1"/>
    <property type="molecule type" value="Transcribed_RNA"/>
</dbReference>
<protein>
    <submittedName>
        <fullName evidence="2">RhoGAP domain-containing protein</fullName>
    </submittedName>
</protein>
<feature type="domain" description="Rho-GAP" evidence="1">
    <location>
        <begin position="59"/>
        <end position="249"/>
    </location>
</feature>
<gene>
    <name evidence="2" type="ORF">TPC1_20034</name>
</gene>
<dbReference type="GO" id="GO:0005737">
    <property type="term" value="C:cytoplasm"/>
    <property type="evidence" value="ECO:0007669"/>
    <property type="project" value="TreeGrafter"/>
</dbReference>
<dbReference type="PANTHER" id="PTHR45808">
    <property type="entry name" value="RHO GTPASE-ACTIVATING PROTEIN 68F"/>
    <property type="match status" value="1"/>
</dbReference>
<dbReference type="Pfam" id="PF00620">
    <property type="entry name" value="RhoGAP"/>
    <property type="match status" value="1"/>
</dbReference>
<name>A0A146K1Q2_9EUKA</name>
<accession>A0A146K1Q2</accession>
<feature type="non-terminal residue" evidence="2">
    <location>
        <position position="1"/>
    </location>
</feature>
<dbReference type="PROSITE" id="PS50238">
    <property type="entry name" value="RHOGAP"/>
    <property type="match status" value="1"/>
</dbReference>